<feature type="coiled-coil region" evidence="4">
    <location>
        <begin position="172"/>
        <end position="226"/>
    </location>
</feature>
<dbReference type="OrthoDB" id="5592979at2759"/>
<dbReference type="InterPro" id="IPR005024">
    <property type="entry name" value="Snf7_fam"/>
</dbReference>
<dbReference type="GO" id="GO:0005771">
    <property type="term" value="C:multivesicular body"/>
    <property type="evidence" value="ECO:0007669"/>
    <property type="project" value="TreeGrafter"/>
</dbReference>
<evidence type="ECO:0000256" key="2">
    <source>
        <dbReference type="ARBA" id="ARBA00006190"/>
    </source>
</evidence>
<comment type="similarity">
    <text evidence="2">Belongs to the SNF7 family.</text>
</comment>
<evidence type="ECO:0000256" key="3">
    <source>
        <dbReference type="ARBA" id="ARBA00022753"/>
    </source>
</evidence>
<evidence type="ECO:0000313" key="5">
    <source>
        <dbReference type="EMBL" id="CAD7694894.1"/>
    </source>
</evidence>
<dbReference type="AlphaFoldDB" id="A0A8S1IU95"/>
<dbReference type="PANTHER" id="PTHR22761:SF10">
    <property type="entry name" value="GH13992P"/>
    <property type="match status" value="1"/>
</dbReference>
<gene>
    <name evidence="5" type="ORF">OSTQU699_LOCUS254</name>
</gene>
<evidence type="ECO:0000256" key="4">
    <source>
        <dbReference type="SAM" id="Coils"/>
    </source>
</evidence>
<dbReference type="Pfam" id="PF03357">
    <property type="entry name" value="Snf7"/>
    <property type="match status" value="1"/>
</dbReference>
<comment type="subcellular location">
    <subcellularLocation>
        <location evidence="1">Endosome</location>
    </subcellularLocation>
</comment>
<name>A0A8S1IU95_9CHLO</name>
<protein>
    <submittedName>
        <fullName evidence="5">Uncharacterized protein</fullName>
    </submittedName>
</protein>
<dbReference type="Proteomes" id="UP000708148">
    <property type="component" value="Unassembled WGS sequence"/>
</dbReference>
<comment type="caution">
    <text evidence="5">The sequence shown here is derived from an EMBL/GenBank/DDBJ whole genome shotgun (WGS) entry which is preliminary data.</text>
</comment>
<feature type="coiled-coil region" evidence="4">
    <location>
        <begin position="29"/>
        <end position="103"/>
    </location>
</feature>
<sequence>MANWFLRIFGMGGDGQNSSTPVLTKDRAAESMINSLESLNETEESLEKKRALLEKRIKDELEKAKALNAQAKKKEALLALKKKKMLESQIEQTDNLILRISEQRIMLENQRTTAEAVSTMVGAADAAKQTMAEMNIDNVDKLMDEINEGNNMMAAVNDALGQGFDLGINLDEDELDEELKQLEAEANGVGMDVPETPLPSVPTTVVAPKAKAKAQAEEELAALEAEFAS</sequence>
<evidence type="ECO:0000313" key="6">
    <source>
        <dbReference type="Proteomes" id="UP000708148"/>
    </source>
</evidence>
<keyword evidence="6" id="KW-1185">Reference proteome</keyword>
<dbReference type="Gene3D" id="6.10.250.1710">
    <property type="match status" value="1"/>
</dbReference>
<accession>A0A8S1IU95</accession>
<evidence type="ECO:0000256" key="1">
    <source>
        <dbReference type="ARBA" id="ARBA00004177"/>
    </source>
</evidence>
<dbReference type="Gene3D" id="1.10.287.1060">
    <property type="entry name" value="ESAT-6-like"/>
    <property type="match status" value="1"/>
</dbReference>
<proteinExistence type="inferred from homology"/>
<reference evidence="5" key="1">
    <citation type="submission" date="2020-12" db="EMBL/GenBank/DDBJ databases">
        <authorList>
            <person name="Iha C."/>
        </authorList>
    </citation>
    <scope>NUCLEOTIDE SEQUENCE</scope>
</reference>
<organism evidence="5 6">
    <name type="scientific">Ostreobium quekettii</name>
    <dbReference type="NCBI Taxonomy" id="121088"/>
    <lineage>
        <taxon>Eukaryota</taxon>
        <taxon>Viridiplantae</taxon>
        <taxon>Chlorophyta</taxon>
        <taxon>core chlorophytes</taxon>
        <taxon>Ulvophyceae</taxon>
        <taxon>TCBD clade</taxon>
        <taxon>Bryopsidales</taxon>
        <taxon>Ostreobineae</taxon>
        <taxon>Ostreobiaceae</taxon>
        <taxon>Ostreobium</taxon>
    </lineage>
</organism>
<dbReference type="GO" id="GO:0009898">
    <property type="term" value="C:cytoplasmic side of plasma membrane"/>
    <property type="evidence" value="ECO:0007669"/>
    <property type="project" value="TreeGrafter"/>
</dbReference>
<dbReference type="GO" id="GO:0006900">
    <property type="term" value="P:vesicle budding from membrane"/>
    <property type="evidence" value="ECO:0007669"/>
    <property type="project" value="TreeGrafter"/>
</dbReference>
<keyword evidence="4" id="KW-0175">Coiled coil</keyword>
<dbReference type="EMBL" id="CAJHUC010000280">
    <property type="protein sequence ID" value="CAD7694894.1"/>
    <property type="molecule type" value="Genomic_DNA"/>
</dbReference>
<dbReference type="GO" id="GO:0032511">
    <property type="term" value="P:late endosome to vacuole transport via multivesicular body sorting pathway"/>
    <property type="evidence" value="ECO:0007669"/>
    <property type="project" value="TreeGrafter"/>
</dbReference>
<dbReference type="PANTHER" id="PTHR22761">
    <property type="entry name" value="CHARGED MULTIVESICULAR BODY PROTEIN"/>
    <property type="match status" value="1"/>
</dbReference>
<keyword evidence="3" id="KW-0967">Endosome</keyword>
<dbReference type="GO" id="GO:0000815">
    <property type="term" value="C:ESCRT III complex"/>
    <property type="evidence" value="ECO:0007669"/>
    <property type="project" value="TreeGrafter"/>
</dbReference>